<dbReference type="EC" id="3.1.6.1" evidence="4"/>
<dbReference type="GO" id="GO:0046872">
    <property type="term" value="F:metal ion binding"/>
    <property type="evidence" value="ECO:0007669"/>
    <property type="project" value="UniProtKB-KW"/>
</dbReference>
<reference evidence="4 5" key="1">
    <citation type="submission" date="2018-10" db="EMBL/GenBank/DDBJ databases">
        <authorList>
            <person name="Criscuolo A."/>
        </authorList>
    </citation>
    <scope>NUCLEOTIDE SEQUENCE [LARGE SCALE GENOMIC DNA]</scope>
    <source>
        <strain evidence="4">DnA1</strain>
    </source>
</reference>
<dbReference type="InterPro" id="IPR017850">
    <property type="entry name" value="Alkaline_phosphatase_core_sf"/>
</dbReference>
<evidence type="ECO:0000313" key="5">
    <source>
        <dbReference type="Proteomes" id="UP000277294"/>
    </source>
</evidence>
<accession>A0A3P4AW60</accession>
<dbReference type="Pfam" id="PF00884">
    <property type="entry name" value="Sulfatase"/>
    <property type="match status" value="1"/>
</dbReference>
<dbReference type="OrthoDB" id="9766107at2"/>
<proteinExistence type="predicted"/>
<protein>
    <submittedName>
        <fullName evidence="4">Arylsulfatase</fullName>
        <ecNumber evidence="4">3.1.6.1</ecNumber>
    </submittedName>
</protein>
<dbReference type="Proteomes" id="UP000277294">
    <property type="component" value="Unassembled WGS sequence"/>
</dbReference>
<evidence type="ECO:0000313" key="4">
    <source>
        <dbReference type="EMBL" id="VCU67972.1"/>
    </source>
</evidence>
<dbReference type="InterPro" id="IPR000917">
    <property type="entry name" value="Sulfatase_N"/>
</dbReference>
<evidence type="ECO:0000256" key="2">
    <source>
        <dbReference type="ARBA" id="ARBA00022801"/>
    </source>
</evidence>
<keyword evidence="1" id="KW-0479">Metal-binding</keyword>
<dbReference type="PANTHER" id="PTHR45953:SF1">
    <property type="entry name" value="IDURONATE 2-SULFATASE"/>
    <property type="match status" value="1"/>
</dbReference>
<dbReference type="AlphaFoldDB" id="A0A3P4AW60"/>
<keyword evidence="2 4" id="KW-0378">Hydrolase</keyword>
<dbReference type="EMBL" id="UWPJ01000004">
    <property type="protein sequence ID" value="VCU67972.1"/>
    <property type="molecule type" value="Genomic_DNA"/>
</dbReference>
<dbReference type="PANTHER" id="PTHR45953">
    <property type="entry name" value="IDURONATE 2-SULFATASE"/>
    <property type="match status" value="1"/>
</dbReference>
<sequence length="521" mass="58104">MPKVNFLVIVTDQHRADYLGCYGHPLLRTPHIDSLAARGGRFDRFHVASPVCMPNRASMLTGRMPSAHGLRDNGNILSWRAHTFVDVLRAAGYRTAHLGKAHIQPMTGQPAESRIDPAALGLIQEAWRDDGGDYTQEQPHHYAGTQRFQPKTPFYGYDEVDFVTQHGDQAGAHYLQWLRGQTPDADALRDRANQLPHDYVCPQAYRTAIPESLYATSYIRDRAVDFLGSTAGSEQPFFAFVSFPDPHHPFTPPGRYWDMYDPADFTVPLPFEAHRNPPPPILWSREQMRNGRRAGQGPQDSFFASEREIREAMALTCGMISMIDDAIGDVLAALQASGHADDTVVVFTSDHGDYLGDYGMMLKGPLPLQSITRVPFIWADPRASGPSSHGALASTIDLAPTILDRAGLKPYFGIQGQSLLPVLHGDEGVRDAVLVEYQDSKTRQGFARPAFVRSLVTEDHRYTVYKDEGWGELYDLCADPHESHNRWDDPAYAGQRARLSEHLAQELMRAVDQSPRAKFAA</sequence>
<dbReference type="SUPFAM" id="SSF53649">
    <property type="entry name" value="Alkaline phosphatase-like"/>
    <property type="match status" value="1"/>
</dbReference>
<dbReference type="Gene3D" id="3.40.720.10">
    <property type="entry name" value="Alkaline Phosphatase, subunit A"/>
    <property type="match status" value="1"/>
</dbReference>
<dbReference type="GO" id="GO:0004065">
    <property type="term" value="F:arylsulfatase activity"/>
    <property type="evidence" value="ECO:0007669"/>
    <property type="project" value="UniProtKB-EC"/>
</dbReference>
<organism evidence="4 5">
    <name type="scientific">Pigmentiphaga humi</name>
    <dbReference type="NCBI Taxonomy" id="2478468"/>
    <lineage>
        <taxon>Bacteria</taxon>
        <taxon>Pseudomonadati</taxon>
        <taxon>Pseudomonadota</taxon>
        <taxon>Betaproteobacteria</taxon>
        <taxon>Burkholderiales</taxon>
        <taxon>Alcaligenaceae</taxon>
        <taxon>Pigmentiphaga</taxon>
    </lineage>
</organism>
<feature type="domain" description="Sulfatase N-terminal" evidence="3">
    <location>
        <begin position="5"/>
        <end position="407"/>
    </location>
</feature>
<dbReference type="GO" id="GO:0005737">
    <property type="term" value="C:cytoplasm"/>
    <property type="evidence" value="ECO:0007669"/>
    <property type="project" value="TreeGrafter"/>
</dbReference>
<dbReference type="RefSeq" id="WP_124077209.1">
    <property type="nucleotide sequence ID" value="NZ_UWPJ01000004.1"/>
</dbReference>
<gene>
    <name evidence="4" type="ORF">PIGHUM_00018</name>
</gene>
<name>A0A3P4AW60_9BURK</name>
<evidence type="ECO:0000256" key="1">
    <source>
        <dbReference type="ARBA" id="ARBA00022723"/>
    </source>
</evidence>
<evidence type="ECO:0000259" key="3">
    <source>
        <dbReference type="Pfam" id="PF00884"/>
    </source>
</evidence>
<keyword evidence="5" id="KW-1185">Reference proteome</keyword>